<dbReference type="InterPro" id="IPR027518">
    <property type="entry name" value="GUFP"/>
</dbReference>
<dbReference type="Pfam" id="PF06421">
    <property type="entry name" value="LepA_C"/>
    <property type="match status" value="1"/>
</dbReference>
<reference evidence="8 9" key="1">
    <citation type="journal article" date="2012" name="Genome Biol.">
        <title>The genome of the polar eukaryotic microalga coccomyxa subellipsoidea reveals traits of cold adaptation.</title>
        <authorList>
            <person name="Blanc G."/>
            <person name="Agarkova I."/>
            <person name="Grimwood J."/>
            <person name="Kuo A."/>
            <person name="Brueggeman A."/>
            <person name="Dunigan D."/>
            <person name="Gurnon J."/>
            <person name="Ladunga I."/>
            <person name="Lindquist E."/>
            <person name="Lucas S."/>
            <person name="Pangilinan J."/>
            <person name="Proschold T."/>
            <person name="Salamov A."/>
            <person name="Schmutz J."/>
            <person name="Weeks D."/>
            <person name="Yamada T."/>
            <person name="Claverie J.M."/>
            <person name="Grigoriev I."/>
            <person name="Van Etten J."/>
            <person name="Lomsadze A."/>
            <person name="Borodovsky M."/>
        </authorList>
    </citation>
    <scope>NUCLEOTIDE SEQUENCE [LARGE SCALE GENOMIC DNA]</scope>
    <source>
        <strain evidence="8 9">C-169</strain>
    </source>
</reference>
<sequence>MHLRRGMRRERIRNFSIIAHIDHGKSTLADQLLMRTKTVDDRDMQAQFLDGMDLERERGITIKLNQARMKYTASDGLTYALNLIDTPGHVDFSYEVSRSLAACEGCLLVVDASQGVEAQTLANVYIALENELEIIPVLNKIDLPGADPDRVRREVEEVVGLDCSDAIMASAKQGIGIDEILEEVVRRVPPPPDNRHKPLRALIFDSYYDPYKGVIVYFRVVDGQMVPGDVVRLMNTGKEYQVDEVGVLAPKQVPVDALYAGEVGYLAASIKAVADARVGDTITLKKGGTAEALDGYQEVQPMVFCGLFPTDADQFSDLREALGRLQLNDAALQYEPEVSSAMGFGFRCGFLGLLHMEIVQERLEREYDLDLITTAPTVVYKCLRAGGEEMNVDNPCNLPDKHDNLQEPYCRMEIITPKDFVGPIMELAQQRRGDFIDMTYLTETRTTLVYDLPLAEVVTDFFDEMKSRSRGYASMEYHITGYRKNDLVRLDIKINGETADPLASIVHRDNSYRVGRALVKRLKELIPRQQFKIPIQAAIGSRVIASESISALRKDVLAKCYGGDVSRKKKLLKKQAKGKKRMKSLGRVDVPQEAFMAVLSLGSDDGD</sequence>
<dbReference type="eggNOG" id="KOG0462">
    <property type="taxonomic scope" value="Eukaryota"/>
</dbReference>
<comment type="function">
    <text evidence="6">Promotes chloroplast protein synthesis. May act as a fidelity factor of the translation reaction, by catalyzing a one-codon backward translocation of tRNAs on improperly translocated ribosomes.</text>
</comment>
<dbReference type="InterPro" id="IPR006297">
    <property type="entry name" value="EF-4"/>
</dbReference>
<keyword evidence="4 6" id="KW-0648">Protein biosynthesis</keyword>
<dbReference type="HAMAP" id="MF_03138">
    <property type="entry name" value="GUFP"/>
    <property type="match status" value="1"/>
</dbReference>
<dbReference type="CDD" id="cd16260">
    <property type="entry name" value="EF4_III"/>
    <property type="match status" value="1"/>
</dbReference>
<dbReference type="CDD" id="cd03709">
    <property type="entry name" value="lepA_C"/>
    <property type="match status" value="1"/>
</dbReference>
<dbReference type="Gene3D" id="3.30.70.870">
    <property type="entry name" value="Elongation Factor G (Translational Gtpase), domain 3"/>
    <property type="match status" value="1"/>
</dbReference>
<dbReference type="GO" id="GO:0045727">
    <property type="term" value="P:positive regulation of translation"/>
    <property type="evidence" value="ECO:0007669"/>
    <property type="project" value="UniProtKB-UniRule"/>
</dbReference>
<keyword evidence="6" id="KW-0150">Chloroplast</keyword>
<dbReference type="Pfam" id="PF03144">
    <property type="entry name" value="GTP_EFTU_D2"/>
    <property type="match status" value="1"/>
</dbReference>
<accession>I0Z1R5</accession>
<feature type="binding site" evidence="6">
    <location>
        <begin position="139"/>
        <end position="142"/>
    </location>
    <ligand>
        <name>GTP</name>
        <dbReference type="ChEBI" id="CHEBI:37565"/>
    </ligand>
</feature>
<dbReference type="KEGG" id="csl:COCSUDRAFT_35985"/>
<dbReference type="CDD" id="cd03699">
    <property type="entry name" value="EF4_II"/>
    <property type="match status" value="1"/>
</dbReference>
<keyword evidence="9" id="KW-1185">Reference proteome</keyword>
<dbReference type="FunFam" id="3.40.50.300:FF:000078">
    <property type="entry name" value="Elongation factor 4"/>
    <property type="match status" value="1"/>
</dbReference>
<dbReference type="InterPro" id="IPR004161">
    <property type="entry name" value="EFTu-like_2"/>
</dbReference>
<dbReference type="GO" id="GO:0005525">
    <property type="term" value="F:GTP binding"/>
    <property type="evidence" value="ECO:0007669"/>
    <property type="project" value="UniProtKB-UniRule"/>
</dbReference>
<dbReference type="InterPro" id="IPR013842">
    <property type="entry name" value="LepA_CTD"/>
</dbReference>
<dbReference type="InterPro" id="IPR035647">
    <property type="entry name" value="EFG_III/V"/>
</dbReference>
<dbReference type="FunFam" id="3.30.70.240:FF:000007">
    <property type="entry name" value="Translation factor GUF1, mitochondrial"/>
    <property type="match status" value="1"/>
</dbReference>
<dbReference type="GO" id="GO:0006412">
    <property type="term" value="P:translation"/>
    <property type="evidence" value="ECO:0007669"/>
    <property type="project" value="UniProtKB-KW"/>
</dbReference>
<feature type="binding site" evidence="6">
    <location>
        <begin position="19"/>
        <end position="26"/>
    </location>
    <ligand>
        <name>GTP</name>
        <dbReference type="ChEBI" id="CHEBI:37565"/>
    </ligand>
</feature>
<dbReference type="InterPro" id="IPR038363">
    <property type="entry name" value="LepA_C_sf"/>
</dbReference>
<dbReference type="HAMAP" id="MF_00071">
    <property type="entry name" value="LepA"/>
    <property type="match status" value="1"/>
</dbReference>
<dbReference type="SUPFAM" id="SSF50447">
    <property type="entry name" value="Translation proteins"/>
    <property type="match status" value="1"/>
</dbReference>
<dbReference type="InterPro" id="IPR035654">
    <property type="entry name" value="LepA_IV"/>
</dbReference>
<dbReference type="Gene3D" id="2.40.30.10">
    <property type="entry name" value="Translation factors"/>
    <property type="match status" value="1"/>
</dbReference>
<evidence type="ECO:0000256" key="4">
    <source>
        <dbReference type="ARBA" id="ARBA00022917"/>
    </source>
</evidence>
<keyword evidence="3 6" id="KW-0378">Hydrolase</keyword>
<dbReference type="Gene3D" id="3.40.50.300">
    <property type="entry name" value="P-loop containing nucleotide triphosphate hydrolases"/>
    <property type="match status" value="1"/>
</dbReference>
<dbReference type="RefSeq" id="XP_005649128.1">
    <property type="nucleotide sequence ID" value="XM_005649071.1"/>
</dbReference>
<comment type="caution">
    <text evidence="8">The sequence shown here is derived from an EMBL/GenBank/DDBJ whole genome shotgun (WGS) entry which is preliminary data.</text>
</comment>
<dbReference type="STRING" id="574566.I0Z1R5"/>
<feature type="domain" description="Tr-type G" evidence="7">
    <location>
        <begin position="10"/>
        <end position="192"/>
    </location>
</feature>
<dbReference type="PRINTS" id="PR00315">
    <property type="entry name" value="ELONGATNFCT"/>
</dbReference>
<dbReference type="GO" id="GO:0043022">
    <property type="term" value="F:ribosome binding"/>
    <property type="evidence" value="ECO:0007669"/>
    <property type="project" value="TreeGrafter"/>
</dbReference>
<dbReference type="FunFam" id="3.30.70.2570:FF:000001">
    <property type="entry name" value="Translation factor GUF1, mitochondrial"/>
    <property type="match status" value="1"/>
</dbReference>
<feature type="binding site" evidence="6">
    <location>
        <begin position="85"/>
        <end position="89"/>
    </location>
    <ligand>
        <name>GTP</name>
        <dbReference type="ChEBI" id="CHEBI:37565"/>
    </ligand>
</feature>
<gene>
    <name evidence="8" type="ORF">COCSUDRAFT_35985</name>
</gene>
<dbReference type="InterPro" id="IPR000640">
    <property type="entry name" value="EFG_V-like"/>
</dbReference>
<evidence type="ECO:0000256" key="6">
    <source>
        <dbReference type="HAMAP-Rule" id="MF_03138"/>
    </source>
</evidence>
<dbReference type="InterPro" id="IPR000795">
    <property type="entry name" value="T_Tr_GTP-bd_dom"/>
</dbReference>
<organism evidence="8 9">
    <name type="scientific">Coccomyxa subellipsoidea (strain C-169)</name>
    <name type="common">Green microalga</name>
    <dbReference type="NCBI Taxonomy" id="574566"/>
    <lineage>
        <taxon>Eukaryota</taxon>
        <taxon>Viridiplantae</taxon>
        <taxon>Chlorophyta</taxon>
        <taxon>core chlorophytes</taxon>
        <taxon>Trebouxiophyceae</taxon>
        <taxon>Trebouxiophyceae incertae sedis</taxon>
        <taxon>Coccomyxaceae</taxon>
        <taxon>Coccomyxa</taxon>
        <taxon>Coccomyxa subellipsoidea</taxon>
    </lineage>
</organism>
<comment type="catalytic activity">
    <reaction evidence="6">
        <text>GTP + H2O = GDP + phosphate + H(+)</text>
        <dbReference type="Rhea" id="RHEA:19669"/>
        <dbReference type="ChEBI" id="CHEBI:15377"/>
        <dbReference type="ChEBI" id="CHEBI:15378"/>
        <dbReference type="ChEBI" id="CHEBI:37565"/>
        <dbReference type="ChEBI" id="CHEBI:43474"/>
        <dbReference type="ChEBI" id="CHEBI:58189"/>
        <dbReference type="EC" id="3.6.5.n1"/>
    </reaction>
</comment>
<dbReference type="EMBL" id="AGSI01000005">
    <property type="protein sequence ID" value="EIE24584.1"/>
    <property type="molecule type" value="Genomic_DNA"/>
</dbReference>
<evidence type="ECO:0000256" key="5">
    <source>
        <dbReference type="ARBA" id="ARBA00023134"/>
    </source>
</evidence>
<keyword evidence="5 6" id="KW-0342">GTP-binding</keyword>
<dbReference type="AlphaFoldDB" id="I0Z1R5"/>
<dbReference type="PANTHER" id="PTHR43512">
    <property type="entry name" value="TRANSLATION FACTOR GUF1-RELATED"/>
    <property type="match status" value="1"/>
</dbReference>
<dbReference type="InterPro" id="IPR005225">
    <property type="entry name" value="Small_GTP-bd"/>
</dbReference>
<comment type="subcellular location">
    <subcellularLocation>
        <location evidence="6">Plastid</location>
        <location evidence="6">Chloroplast</location>
    </subcellularLocation>
</comment>
<dbReference type="Gene3D" id="3.30.70.240">
    <property type="match status" value="1"/>
</dbReference>
<dbReference type="SUPFAM" id="SSF52540">
    <property type="entry name" value="P-loop containing nucleoside triphosphate hydrolases"/>
    <property type="match status" value="1"/>
</dbReference>
<evidence type="ECO:0000256" key="2">
    <source>
        <dbReference type="ARBA" id="ARBA00022741"/>
    </source>
</evidence>
<dbReference type="GO" id="GO:0003924">
    <property type="term" value="F:GTPase activity"/>
    <property type="evidence" value="ECO:0007669"/>
    <property type="project" value="UniProtKB-UniRule"/>
</dbReference>
<dbReference type="OrthoDB" id="1074at2759"/>
<dbReference type="GO" id="GO:0009507">
    <property type="term" value="C:chloroplast"/>
    <property type="evidence" value="ECO:0007669"/>
    <property type="project" value="UniProtKB-SubCell"/>
</dbReference>
<dbReference type="GeneID" id="17042965"/>
<dbReference type="InterPro" id="IPR031157">
    <property type="entry name" value="G_TR_CS"/>
</dbReference>
<proteinExistence type="inferred from homology"/>
<evidence type="ECO:0000313" key="8">
    <source>
        <dbReference type="EMBL" id="EIE24584.1"/>
    </source>
</evidence>
<comment type="similarity">
    <text evidence="1 6">Belongs to the TRAFAC class translation factor GTPase superfamily. Classic translation factor GTPase family. LepA subfamily.</text>
</comment>
<dbReference type="InterPro" id="IPR027417">
    <property type="entry name" value="P-loop_NTPase"/>
</dbReference>
<name>I0Z1R5_COCSC</name>
<dbReference type="Pfam" id="PF00009">
    <property type="entry name" value="GTP_EFTU"/>
    <property type="match status" value="1"/>
</dbReference>
<dbReference type="SUPFAM" id="SSF54980">
    <property type="entry name" value="EF-G C-terminal domain-like"/>
    <property type="match status" value="2"/>
</dbReference>
<dbReference type="FunFam" id="3.30.70.870:FF:000004">
    <property type="entry name" value="Translation factor GUF1, mitochondrial"/>
    <property type="match status" value="1"/>
</dbReference>
<protein>
    <recommendedName>
        <fullName evidence="6">Translation factor GUF1 homolog, chloroplastic</fullName>
        <ecNumber evidence="6">3.6.5.n1</ecNumber>
    </recommendedName>
    <alternativeName>
        <fullName evidence="6">Elongation factor 4 homolog</fullName>
        <shortName evidence="6">EF-4</shortName>
    </alternativeName>
    <alternativeName>
        <fullName evidence="6">GTPase GUF1 homolog</fullName>
    </alternativeName>
    <alternativeName>
        <fullName evidence="6">Ribosomal back-translocase</fullName>
    </alternativeName>
</protein>
<dbReference type="PROSITE" id="PS51722">
    <property type="entry name" value="G_TR_2"/>
    <property type="match status" value="1"/>
</dbReference>
<evidence type="ECO:0000256" key="3">
    <source>
        <dbReference type="ARBA" id="ARBA00022801"/>
    </source>
</evidence>
<evidence type="ECO:0000259" key="7">
    <source>
        <dbReference type="PROSITE" id="PS51722"/>
    </source>
</evidence>
<dbReference type="Pfam" id="PF00679">
    <property type="entry name" value="EFG_C"/>
    <property type="match status" value="1"/>
</dbReference>
<dbReference type="CDD" id="cd01890">
    <property type="entry name" value="LepA"/>
    <property type="match status" value="1"/>
</dbReference>
<dbReference type="Gene3D" id="3.30.70.2570">
    <property type="entry name" value="Elongation factor 4, C-terminal domain"/>
    <property type="match status" value="1"/>
</dbReference>
<keyword evidence="6" id="KW-0934">Plastid</keyword>
<dbReference type="NCBIfam" id="TIGR00231">
    <property type="entry name" value="small_GTP"/>
    <property type="match status" value="1"/>
</dbReference>
<dbReference type="NCBIfam" id="TIGR01393">
    <property type="entry name" value="lepA"/>
    <property type="match status" value="1"/>
</dbReference>
<dbReference type="EC" id="3.6.5.n1" evidence="6"/>
<dbReference type="Proteomes" id="UP000007264">
    <property type="component" value="Unassembled WGS sequence"/>
</dbReference>
<evidence type="ECO:0000313" key="9">
    <source>
        <dbReference type="Proteomes" id="UP000007264"/>
    </source>
</evidence>
<keyword evidence="2 6" id="KW-0547">Nucleotide-binding</keyword>
<dbReference type="FunFam" id="2.40.30.10:FF:000015">
    <property type="entry name" value="Translation factor GUF1, mitochondrial"/>
    <property type="match status" value="1"/>
</dbReference>
<evidence type="ECO:0000256" key="1">
    <source>
        <dbReference type="ARBA" id="ARBA00005454"/>
    </source>
</evidence>
<dbReference type="InterPro" id="IPR009000">
    <property type="entry name" value="Transl_B-barrel_sf"/>
</dbReference>
<dbReference type="PANTHER" id="PTHR43512:SF4">
    <property type="entry name" value="TRANSLATION FACTOR GUF1 HOMOLOG, CHLOROPLASTIC"/>
    <property type="match status" value="1"/>
</dbReference>
<dbReference type="PROSITE" id="PS00301">
    <property type="entry name" value="G_TR_1"/>
    <property type="match status" value="1"/>
</dbReference>